<evidence type="ECO:0000256" key="1">
    <source>
        <dbReference type="SAM" id="MobiDB-lite"/>
    </source>
</evidence>
<evidence type="ECO:0000313" key="3">
    <source>
        <dbReference type="Proteomes" id="UP000324222"/>
    </source>
</evidence>
<comment type="caution">
    <text evidence="2">The sequence shown here is derived from an EMBL/GenBank/DDBJ whole genome shotgun (WGS) entry which is preliminary data.</text>
</comment>
<keyword evidence="3" id="KW-1185">Reference proteome</keyword>
<gene>
    <name evidence="2" type="ORF">E2C01_019023</name>
</gene>
<feature type="compositionally biased region" description="Gly residues" evidence="1">
    <location>
        <begin position="154"/>
        <end position="165"/>
    </location>
</feature>
<protein>
    <submittedName>
        <fullName evidence="2">Uncharacterized protein</fullName>
    </submittedName>
</protein>
<feature type="region of interest" description="Disordered" evidence="1">
    <location>
        <begin position="154"/>
        <end position="175"/>
    </location>
</feature>
<name>A0A5B7DXR9_PORTR</name>
<sequence length="191" mass="20623">MVLSKAFPFYSHHQGFDPPGQQKSQVLLCLQGFTPKTPNENCPTLYFRKHEAGGLPVRRAQSLCELSVSLASAEACVVGLVECTVRPSIRRNQTNNRLANNAGGKRHLGNIHSLVGTQTLASKTIESKLGCWLTVPDSEEGRWADLRKAGLGGSRRVGGMRGPGGRPSWQTGRHLGAGVDISRPVQLPQSC</sequence>
<dbReference type="Proteomes" id="UP000324222">
    <property type="component" value="Unassembled WGS sequence"/>
</dbReference>
<evidence type="ECO:0000313" key="2">
    <source>
        <dbReference type="EMBL" id="MPC25899.1"/>
    </source>
</evidence>
<organism evidence="2 3">
    <name type="scientific">Portunus trituberculatus</name>
    <name type="common">Swimming crab</name>
    <name type="synonym">Neptunus trituberculatus</name>
    <dbReference type="NCBI Taxonomy" id="210409"/>
    <lineage>
        <taxon>Eukaryota</taxon>
        <taxon>Metazoa</taxon>
        <taxon>Ecdysozoa</taxon>
        <taxon>Arthropoda</taxon>
        <taxon>Crustacea</taxon>
        <taxon>Multicrustacea</taxon>
        <taxon>Malacostraca</taxon>
        <taxon>Eumalacostraca</taxon>
        <taxon>Eucarida</taxon>
        <taxon>Decapoda</taxon>
        <taxon>Pleocyemata</taxon>
        <taxon>Brachyura</taxon>
        <taxon>Eubrachyura</taxon>
        <taxon>Portunoidea</taxon>
        <taxon>Portunidae</taxon>
        <taxon>Portuninae</taxon>
        <taxon>Portunus</taxon>
    </lineage>
</organism>
<dbReference type="AlphaFoldDB" id="A0A5B7DXR9"/>
<dbReference type="EMBL" id="VSRR010001525">
    <property type="protein sequence ID" value="MPC25899.1"/>
    <property type="molecule type" value="Genomic_DNA"/>
</dbReference>
<reference evidence="2 3" key="1">
    <citation type="submission" date="2019-05" db="EMBL/GenBank/DDBJ databases">
        <title>Another draft genome of Portunus trituberculatus and its Hox gene families provides insights of decapod evolution.</title>
        <authorList>
            <person name="Jeong J.-H."/>
            <person name="Song I."/>
            <person name="Kim S."/>
            <person name="Choi T."/>
            <person name="Kim D."/>
            <person name="Ryu S."/>
            <person name="Kim W."/>
        </authorList>
    </citation>
    <scope>NUCLEOTIDE SEQUENCE [LARGE SCALE GENOMIC DNA]</scope>
    <source>
        <tissue evidence="2">Muscle</tissue>
    </source>
</reference>
<proteinExistence type="predicted"/>
<accession>A0A5B7DXR9</accession>